<evidence type="ECO:0008006" key="3">
    <source>
        <dbReference type="Google" id="ProtNLM"/>
    </source>
</evidence>
<protein>
    <recommendedName>
        <fullName evidence="3">Transposase</fullName>
    </recommendedName>
</protein>
<keyword evidence="2" id="KW-1185">Reference proteome</keyword>
<dbReference type="RefSeq" id="WP_381081946.1">
    <property type="nucleotide sequence ID" value="NZ_JBHUDX010000030.1"/>
</dbReference>
<gene>
    <name evidence="1" type="ORF">ACFSL4_13190</name>
</gene>
<sequence length="163" mass="17387">MRAEAAGLEQATAGCVAAGQAGDTAPCGGHRLLVRQPLDHRLDPGGVRPLAAHGEAVGHGRWAGYGYYAGHSRFFRGLRLYLVCAPTGMPILWALASPKPGEREVLTAMPDREPDAVTGRPGLPFVADKGFVSKEFEADLALRGAALLRPSFKREKRRGASRC</sequence>
<accession>A0ABW4IRH6</accession>
<proteinExistence type="predicted"/>
<name>A0ABW4IRH6_9ACTN</name>
<organism evidence="1 2">
    <name type="scientific">Streptomyces caeni</name>
    <dbReference type="NCBI Taxonomy" id="2307231"/>
    <lineage>
        <taxon>Bacteria</taxon>
        <taxon>Bacillati</taxon>
        <taxon>Actinomycetota</taxon>
        <taxon>Actinomycetes</taxon>
        <taxon>Kitasatosporales</taxon>
        <taxon>Streptomycetaceae</taxon>
        <taxon>Streptomyces</taxon>
    </lineage>
</organism>
<dbReference type="EMBL" id="JBHUDX010000030">
    <property type="protein sequence ID" value="MFD1659139.1"/>
    <property type="molecule type" value="Genomic_DNA"/>
</dbReference>
<comment type="caution">
    <text evidence="1">The sequence shown here is derived from an EMBL/GenBank/DDBJ whole genome shotgun (WGS) entry which is preliminary data.</text>
</comment>
<dbReference type="Proteomes" id="UP001597261">
    <property type="component" value="Unassembled WGS sequence"/>
</dbReference>
<reference evidence="2" key="1">
    <citation type="journal article" date="2019" name="Int. J. Syst. Evol. Microbiol.">
        <title>The Global Catalogue of Microorganisms (GCM) 10K type strain sequencing project: providing services to taxonomists for standard genome sequencing and annotation.</title>
        <authorList>
            <consortium name="The Broad Institute Genomics Platform"/>
            <consortium name="The Broad Institute Genome Sequencing Center for Infectious Disease"/>
            <person name="Wu L."/>
            <person name="Ma J."/>
        </authorList>
    </citation>
    <scope>NUCLEOTIDE SEQUENCE [LARGE SCALE GENOMIC DNA]</scope>
    <source>
        <strain evidence="2">CGMCC 1.12470</strain>
    </source>
</reference>
<evidence type="ECO:0000313" key="1">
    <source>
        <dbReference type="EMBL" id="MFD1659139.1"/>
    </source>
</evidence>
<evidence type="ECO:0000313" key="2">
    <source>
        <dbReference type="Proteomes" id="UP001597261"/>
    </source>
</evidence>